<sequence>MGNSKQLKIRGILMLLSFFIVLMIIFLPLLPGAGGKKVNGLDYLDNFFNELSKGSAYHIDKQLEDAAHYTGSSFNHTLIMDSPQQALLAANMLNINNLPATVQGGVNLTVDADFGQIMTTILRDADTMYHNNGQAITDKYGVDEMSALYSWYRLQNAMAAKLTGSGAFAQAKFVKKSMTKGVEPAYNYYKVEVKPVREEIFLLIAALVFYVAYTIWYGFGLLYIFEGLGIKIKH</sequence>
<dbReference type="STRING" id="91360.SAMN05660330_00498"/>
<keyword evidence="1" id="KW-0472">Membrane</keyword>
<organism evidence="2 3">
    <name type="scientific">Desulforhopalus singaporensis</name>
    <dbReference type="NCBI Taxonomy" id="91360"/>
    <lineage>
        <taxon>Bacteria</taxon>
        <taxon>Pseudomonadati</taxon>
        <taxon>Thermodesulfobacteriota</taxon>
        <taxon>Desulfobulbia</taxon>
        <taxon>Desulfobulbales</taxon>
        <taxon>Desulfocapsaceae</taxon>
        <taxon>Desulforhopalus</taxon>
    </lineage>
</organism>
<proteinExistence type="predicted"/>
<dbReference type="EMBL" id="FNJI01000003">
    <property type="protein sequence ID" value="SDO55206.1"/>
    <property type="molecule type" value="Genomic_DNA"/>
</dbReference>
<protein>
    <submittedName>
        <fullName evidence="2">Uncharacterized protein</fullName>
    </submittedName>
</protein>
<keyword evidence="1" id="KW-1133">Transmembrane helix</keyword>
<accession>A0A1H0KHA9</accession>
<dbReference type="AlphaFoldDB" id="A0A1H0KHA9"/>
<keyword evidence="3" id="KW-1185">Reference proteome</keyword>
<dbReference type="RefSeq" id="WP_092219451.1">
    <property type="nucleotide sequence ID" value="NZ_FNJI01000003.1"/>
</dbReference>
<feature type="transmembrane region" description="Helical" evidence="1">
    <location>
        <begin position="200"/>
        <end position="225"/>
    </location>
</feature>
<evidence type="ECO:0000313" key="2">
    <source>
        <dbReference type="EMBL" id="SDO55206.1"/>
    </source>
</evidence>
<dbReference type="OrthoDB" id="9779692at2"/>
<reference evidence="2 3" key="1">
    <citation type="submission" date="2016-10" db="EMBL/GenBank/DDBJ databases">
        <authorList>
            <person name="de Groot N.N."/>
        </authorList>
    </citation>
    <scope>NUCLEOTIDE SEQUENCE [LARGE SCALE GENOMIC DNA]</scope>
    <source>
        <strain evidence="2 3">DSM 12130</strain>
    </source>
</reference>
<keyword evidence="1" id="KW-0812">Transmembrane</keyword>
<feature type="transmembrane region" description="Helical" evidence="1">
    <location>
        <begin position="12"/>
        <end position="30"/>
    </location>
</feature>
<evidence type="ECO:0000313" key="3">
    <source>
        <dbReference type="Proteomes" id="UP000199073"/>
    </source>
</evidence>
<dbReference type="Proteomes" id="UP000199073">
    <property type="component" value="Unassembled WGS sequence"/>
</dbReference>
<gene>
    <name evidence="2" type="ORF">SAMN05660330_00498</name>
</gene>
<evidence type="ECO:0000256" key="1">
    <source>
        <dbReference type="SAM" id="Phobius"/>
    </source>
</evidence>
<name>A0A1H0KHA9_9BACT</name>